<dbReference type="SMART" id="SM00228">
    <property type="entry name" value="PDZ"/>
    <property type="match status" value="1"/>
</dbReference>
<feature type="compositionally biased region" description="Basic residues" evidence="7">
    <location>
        <begin position="230"/>
        <end position="248"/>
    </location>
</feature>
<dbReference type="InterPro" id="IPR036034">
    <property type="entry name" value="PDZ_sf"/>
</dbReference>
<dbReference type="InterPro" id="IPR039032">
    <property type="entry name" value="Rim-like"/>
</dbReference>
<evidence type="ECO:0000256" key="6">
    <source>
        <dbReference type="PROSITE-ProRule" id="PRU00091"/>
    </source>
</evidence>
<dbReference type="GO" id="GO:0042391">
    <property type="term" value="P:regulation of membrane potential"/>
    <property type="evidence" value="ECO:0007669"/>
    <property type="project" value="TreeGrafter"/>
</dbReference>
<dbReference type="InterPro" id="IPR013083">
    <property type="entry name" value="Znf_RING/FYVE/PHD"/>
</dbReference>
<dbReference type="InterPro" id="IPR035892">
    <property type="entry name" value="C2_domain_sf"/>
</dbReference>
<dbReference type="GO" id="GO:0048788">
    <property type="term" value="C:cytoskeleton of presynaptic active zone"/>
    <property type="evidence" value="ECO:0007669"/>
    <property type="project" value="TreeGrafter"/>
</dbReference>
<dbReference type="SUPFAM" id="SSF57903">
    <property type="entry name" value="FYVE/PHD zinc finger"/>
    <property type="match status" value="1"/>
</dbReference>
<feature type="compositionally biased region" description="Polar residues" evidence="7">
    <location>
        <begin position="120"/>
        <end position="134"/>
    </location>
</feature>
<dbReference type="GO" id="GO:0044325">
    <property type="term" value="F:transmembrane transporter binding"/>
    <property type="evidence" value="ECO:0007669"/>
    <property type="project" value="TreeGrafter"/>
</dbReference>
<feature type="compositionally biased region" description="Polar residues" evidence="7">
    <location>
        <begin position="748"/>
        <end position="771"/>
    </location>
</feature>
<feature type="compositionally biased region" description="Acidic residues" evidence="7">
    <location>
        <begin position="207"/>
        <end position="219"/>
    </location>
</feature>
<dbReference type="InterPro" id="IPR001478">
    <property type="entry name" value="PDZ"/>
</dbReference>
<feature type="compositionally biased region" description="Polar residues" evidence="7">
    <location>
        <begin position="82"/>
        <end position="95"/>
    </location>
</feature>
<evidence type="ECO:0000259" key="8">
    <source>
        <dbReference type="PROSITE" id="PS50004"/>
    </source>
</evidence>
<dbReference type="Gene3D" id="2.30.42.10">
    <property type="match status" value="1"/>
</dbReference>
<evidence type="ECO:0000256" key="1">
    <source>
        <dbReference type="ARBA" id="ARBA00022723"/>
    </source>
</evidence>
<dbReference type="GO" id="GO:0048167">
    <property type="term" value="P:regulation of synaptic plasticity"/>
    <property type="evidence" value="ECO:0007669"/>
    <property type="project" value="TreeGrafter"/>
</dbReference>
<dbReference type="PROSITE" id="PS50004">
    <property type="entry name" value="C2"/>
    <property type="match status" value="2"/>
</dbReference>
<dbReference type="PROSITE" id="PS50178">
    <property type="entry name" value="ZF_FYVE"/>
    <property type="match status" value="1"/>
</dbReference>
<feature type="domain" description="FYVE-type" evidence="10">
    <location>
        <begin position="1"/>
        <end position="53"/>
    </location>
</feature>
<dbReference type="SUPFAM" id="SSF50156">
    <property type="entry name" value="PDZ domain-like"/>
    <property type="match status" value="1"/>
</dbReference>
<dbReference type="InterPro" id="IPR011011">
    <property type="entry name" value="Znf_FYVE_PHD"/>
</dbReference>
<evidence type="ECO:0000256" key="4">
    <source>
        <dbReference type="ARBA" id="ARBA00023018"/>
    </source>
</evidence>
<dbReference type="PANTHER" id="PTHR12157">
    <property type="entry name" value="REGULATING SYNAPTIC MEMBRANE EXOCYTOSIS PROTEIN"/>
    <property type="match status" value="1"/>
</dbReference>
<feature type="compositionally biased region" description="Polar residues" evidence="7">
    <location>
        <begin position="841"/>
        <end position="861"/>
    </location>
</feature>
<sequence>MGNCRICRKAIEEDENFHTCSNCHQFVCDDCSSYSSRDESKYWMCSFCRRRGSHLIPATGAVEPLGMKRTPSFSRMTRYGSGDSTRGLNLSSKGASNMPPISPITKRRPSLTDQPRQHSLEATSSVAYTKSNGQPGIHRSHSRPCSPPDKYSSHGPGDRYASSEALSDSRRSSNDSAAVVVHRLPPSDSGFKSRDECYHRTKSYSVSDEEDDSSNEDVSEGMNRSVIGGGHHHRRQRSRKSKIHRQKRSLTNDDDLVVQSSNNINNNNTGSAGQLMANNSETHLRHISSDAMIYSRNNGYQTRKSSESSDVSDMRFSPPPESLTPSSEYSRSPRESADSDMLGLPTYPHLQTQRRSIPSVLVDVVDTNHLTLKDCFPRRGSTGRALPKIPVVEPSRSMLDLPHSRKSSSHSLDLPMDQPRRASAPEGENIRIVIDDVDSRNVRNSVTQFERVILHRDENDRSNRTRGFGLSVIGGKMNEQDGNLYAYVAWTQPAGPADKMALKPGDRILEWDGKSLVNCSYEQVCHTIECSSDTAELIIESMVKRRRLSQMLSQASMDLSGVGGGQSGGVGGSAASRRRLPKTPESMLGAGCQESKQGEILLQCSLDNDHKQLTIGIICAKRVVGLKAPSYAQLHILPELGFKICKTEPSLTLEWNETLIFQQFPIDKVGDMALEITIWENSANSSGQPKPLATTVIPLRSAILHHIDWWPLLAPNSSFVKATSMEYIAIKHDDMMANGGSRSMPGSRRNSNRSSVCYESLSQQPSKASLVSSGGSGRRSMDETASPKRGSSFRLNTRHSVTDLNPVDPSVKELLAPQYDPRTRRKSSSALAQAKLKRSLSLKSDNTGTATTASRSDSVGSASDLLCDSEMQSAVDRCCGEIKLGFIMTKGLLEIEVISARGLPNCLNGQPPDTYVKIYLCDKGRQLHKRKTRVVQNDSNPQYKQTLKYDASMIYGRTLLVSIWDKQKGFEHNTPIGATEIHVNKLELHKLTIKWYKLDTLDNVKQFSD</sequence>
<name>A0A7R9LMQ5_9ACAR</name>
<keyword evidence="2 6" id="KW-0863">Zinc-finger</keyword>
<dbReference type="SMART" id="SM00239">
    <property type="entry name" value="C2"/>
    <property type="match status" value="2"/>
</dbReference>
<feature type="region of interest" description="Disordered" evidence="7">
    <location>
        <begin position="559"/>
        <end position="579"/>
    </location>
</feature>
<evidence type="ECO:0008006" key="13">
    <source>
        <dbReference type="Google" id="ProtNLM"/>
    </source>
</evidence>
<feature type="compositionally biased region" description="Gly residues" evidence="7">
    <location>
        <begin position="561"/>
        <end position="572"/>
    </location>
</feature>
<proteinExistence type="predicted"/>
<protein>
    <recommendedName>
        <fullName evidence="13">Regulating synaptic membrane exocytosis protein 2</fullName>
    </recommendedName>
</protein>
<keyword evidence="1" id="KW-0479">Metal-binding</keyword>
<feature type="domain" description="C2" evidence="8">
    <location>
        <begin position="878"/>
        <end position="996"/>
    </location>
</feature>
<keyword evidence="4" id="KW-0770">Synapse</keyword>
<dbReference type="PANTHER" id="PTHR12157:SF25">
    <property type="entry name" value="REGULATING SYNAPTIC MEMBRANE EXOCYTOSIS PROTEIN 3"/>
    <property type="match status" value="1"/>
</dbReference>
<feature type="domain" description="C2" evidence="8">
    <location>
        <begin position="596"/>
        <end position="714"/>
    </location>
</feature>
<dbReference type="Pfam" id="PF00168">
    <property type="entry name" value="C2"/>
    <property type="match status" value="2"/>
</dbReference>
<feature type="region of interest" description="Disordered" evidence="7">
    <location>
        <begin position="66"/>
        <end position="275"/>
    </location>
</feature>
<feature type="region of interest" description="Disordered" evidence="7">
    <location>
        <begin position="738"/>
        <end position="861"/>
    </location>
</feature>
<dbReference type="Proteomes" id="UP000728032">
    <property type="component" value="Unassembled WGS sequence"/>
</dbReference>
<dbReference type="EMBL" id="CAJPVJ010001301">
    <property type="protein sequence ID" value="CAG2164489.1"/>
    <property type="molecule type" value="Genomic_DNA"/>
</dbReference>
<dbReference type="GO" id="GO:0042734">
    <property type="term" value="C:presynaptic membrane"/>
    <property type="evidence" value="ECO:0007669"/>
    <property type="project" value="TreeGrafter"/>
</dbReference>
<dbReference type="OrthoDB" id="10059918at2759"/>
<dbReference type="GO" id="GO:0050806">
    <property type="term" value="P:positive regulation of synaptic transmission"/>
    <property type="evidence" value="ECO:0007669"/>
    <property type="project" value="TreeGrafter"/>
</dbReference>
<evidence type="ECO:0000259" key="10">
    <source>
        <dbReference type="PROSITE" id="PS50178"/>
    </source>
</evidence>
<evidence type="ECO:0000256" key="2">
    <source>
        <dbReference type="ARBA" id="ARBA00022771"/>
    </source>
</evidence>
<dbReference type="PROSITE" id="PS50106">
    <property type="entry name" value="PDZ"/>
    <property type="match status" value="1"/>
</dbReference>
<evidence type="ECO:0000313" key="11">
    <source>
        <dbReference type="EMBL" id="CAD7643256.1"/>
    </source>
</evidence>
<dbReference type="InterPro" id="IPR017455">
    <property type="entry name" value="Znf_FYVE-rel"/>
</dbReference>
<organism evidence="11">
    <name type="scientific">Oppiella nova</name>
    <dbReference type="NCBI Taxonomy" id="334625"/>
    <lineage>
        <taxon>Eukaryota</taxon>
        <taxon>Metazoa</taxon>
        <taxon>Ecdysozoa</taxon>
        <taxon>Arthropoda</taxon>
        <taxon>Chelicerata</taxon>
        <taxon>Arachnida</taxon>
        <taxon>Acari</taxon>
        <taxon>Acariformes</taxon>
        <taxon>Sarcoptiformes</taxon>
        <taxon>Oribatida</taxon>
        <taxon>Brachypylina</taxon>
        <taxon>Oppioidea</taxon>
        <taxon>Oppiidae</taxon>
        <taxon>Oppiella</taxon>
    </lineage>
</organism>
<dbReference type="Gene3D" id="3.30.40.10">
    <property type="entry name" value="Zinc/RING finger domain, C3HC4 (zinc finger)"/>
    <property type="match status" value="1"/>
</dbReference>
<reference evidence="11" key="1">
    <citation type="submission" date="2020-11" db="EMBL/GenBank/DDBJ databases">
        <authorList>
            <person name="Tran Van P."/>
        </authorList>
    </citation>
    <scope>NUCLEOTIDE SEQUENCE</scope>
</reference>
<evidence type="ECO:0000256" key="3">
    <source>
        <dbReference type="ARBA" id="ARBA00022833"/>
    </source>
</evidence>
<dbReference type="Pfam" id="PF00595">
    <property type="entry name" value="PDZ"/>
    <property type="match status" value="1"/>
</dbReference>
<dbReference type="GO" id="GO:0048791">
    <property type="term" value="P:calcium ion-regulated exocytosis of neurotransmitter"/>
    <property type="evidence" value="ECO:0007669"/>
    <property type="project" value="TreeGrafter"/>
</dbReference>
<feature type="compositionally biased region" description="Polar residues" evidence="7">
    <location>
        <begin position="299"/>
        <end position="311"/>
    </location>
</feature>
<keyword evidence="12" id="KW-1185">Reference proteome</keyword>
<evidence type="ECO:0000256" key="7">
    <source>
        <dbReference type="SAM" id="MobiDB-lite"/>
    </source>
</evidence>
<feature type="domain" description="PDZ" evidence="9">
    <location>
        <begin position="451"/>
        <end position="543"/>
    </location>
</feature>
<accession>A0A7R9LMQ5</accession>
<evidence type="ECO:0000259" key="9">
    <source>
        <dbReference type="PROSITE" id="PS50106"/>
    </source>
</evidence>
<evidence type="ECO:0000256" key="5">
    <source>
        <dbReference type="ARBA" id="ARBA00034103"/>
    </source>
</evidence>
<dbReference type="GO" id="GO:0031267">
    <property type="term" value="F:small GTPase binding"/>
    <property type="evidence" value="ECO:0007669"/>
    <property type="project" value="InterPro"/>
</dbReference>
<dbReference type="AlphaFoldDB" id="A0A7R9LMQ5"/>
<comment type="subcellular location">
    <subcellularLocation>
        <location evidence="5">Synapse</location>
    </subcellularLocation>
</comment>
<keyword evidence="3" id="KW-0862">Zinc</keyword>
<dbReference type="EMBL" id="OC916126">
    <property type="protein sequence ID" value="CAD7643256.1"/>
    <property type="molecule type" value="Genomic_DNA"/>
</dbReference>
<feature type="compositionally biased region" description="Polar residues" evidence="7">
    <location>
        <begin position="793"/>
        <end position="803"/>
    </location>
</feature>
<dbReference type="Gene3D" id="2.60.40.150">
    <property type="entry name" value="C2 domain"/>
    <property type="match status" value="2"/>
</dbReference>
<gene>
    <name evidence="11" type="ORF">ONB1V03_LOCUS4041</name>
</gene>
<dbReference type="GO" id="GO:0008270">
    <property type="term" value="F:zinc ion binding"/>
    <property type="evidence" value="ECO:0007669"/>
    <property type="project" value="UniProtKB-KW"/>
</dbReference>
<evidence type="ECO:0000313" key="12">
    <source>
        <dbReference type="Proteomes" id="UP000728032"/>
    </source>
</evidence>
<dbReference type="GO" id="GO:2000300">
    <property type="term" value="P:regulation of synaptic vesicle exocytosis"/>
    <property type="evidence" value="ECO:0007669"/>
    <property type="project" value="TreeGrafter"/>
</dbReference>
<dbReference type="InterPro" id="IPR000008">
    <property type="entry name" value="C2_dom"/>
</dbReference>
<feature type="region of interest" description="Disordered" evidence="7">
    <location>
        <begin position="397"/>
        <end position="425"/>
    </location>
</feature>
<dbReference type="SUPFAM" id="SSF49562">
    <property type="entry name" value="C2 domain (Calcium/lipid-binding domain, CaLB)"/>
    <property type="match status" value="2"/>
</dbReference>
<feature type="region of interest" description="Disordered" evidence="7">
    <location>
        <begin position="299"/>
        <end position="346"/>
    </location>
</feature>